<gene>
    <name evidence="2" type="primary">cutC</name>
    <name evidence="3" type="ORF">C7380_103144</name>
</gene>
<dbReference type="InterPro" id="IPR036822">
    <property type="entry name" value="CutC-like_dom_sf"/>
</dbReference>
<keyword evidence="4" id="KW-1185">Reference proteome</keyword>
<keyword evidence="2" id="KW-0963">Cytoplasm</keyword>
<evidence type="ECO:0000313" key="4">
    <source>
        <dbReference type="Proteomes" id="UP000245921"/>
    </source>
</evidence>
<dbReference type="FunFam" id="3.20.20.380:FF:000001">
    <property type="entry name" value="Copper homeostasis protein CutC"/>
    <property type="match status" value="1"/>
</dbReference>
<dbReference type="GO" id="GO:0005737">
    <property type="term" value="C:cytoplasm"/>
    <property type="evidence" value="ECO:0007669"/>
    <property type="project" value="UniProtKB-SubCell"/>
</dbReference>
<dbReference type="PANTHER" id="PTHR12598:SF0">
    <property type="entry name" value="COPPER HOMEOSTASIS PROTEIN CUTC HOMOLOG"/>
    <property type="match status" value="1"/>
</dbReference>
<comment type="subcellular location">
    <subcellularLocation>
        <location evidence="2">Cytoplasm</location>
    </subcellularLocation>
</comment>
<reference evidence="3 4" key="1">
    <citation type="submission" date="2018-05" db="EMBL/GenBank/DDBJ databases">
        <title>Genomic Encyclopedia of Type Strains, Phase IV (KMG-IV): sequencing the most valuable type-strain genomes for metagenomic binning, comparative biology and taxonomic classification.</title>
        <authorList>
            <person name="Goeker M."/>
        </authorList>
    </citation>
    <scope>NUCLEOTIDE SEQUENCE [LARGE SCALE GENOMIC DNA]</scope>
    <source>
        <strain evidence="3 4">DSM 24906</strain>
    </source>
</reference>
<accession>A0AA45C8D6</accession>
<dbReference type="Proteomes" id="UP000245921">
    <property type="component" value="Unassembled WGS sequence"/>
</dbReference>
<name>A0AA45C8D6_9BACT</name>
<proteinExistence type="inferred from homology"/>
<protein>
    <recommendedName>
        <fullName evidence="2">PF03932 family protein CutC</fullName>
    </recommendedName>
</protein>
<comment type="caution">
    <text evidence="2">Once thought to be involved in copper homeostasis, experiments in E.coli have shown this is not the case.</text>
</comment>
<dbReference type="SUPFAM" id="SSF110395">
    <property type="entry name" value="CutC-like"/>
    <property type="match status" value="1"/>
</dbReference>
<organism evidence="3 4">
    <name type="scientific">Oceanotoga teriensis</name>
    <dbReference type="NCBI Taxonomy" id="515440"/>
    <lineage>
        <taxon>Bacteria</taxon>
        <taxon>Thermotogati</taxon>
        <taxon>Thermotogota</taxon>
        <taxon>Thermotogae</taxon>
        <taxon>Petrotogales</taxon>
        <taxon>Petrotogaceae</taxon>
        <taxon>Oceanotoga</taxon>
    </lineage>
</organism>
<evidence type="ECO:0000256" key="2">
    <source>
        <dbReference type="HAMAP-Rule" id="MF_00795"/>
    </source>
</evidence>
<dbReference type="AlphaFoldDB" id="A0AA45C8D6"/>
<dbReference type="InterPro" id="IPR005627">
    <property type="entry name" value="CutC-like"/>
</dbReference>
<evidence type="ECO:0000256" key="1">
    <source>
        <dbReference type="ARBA" id="ARBA00007768"/>
    </source>
</evidence>
<dbReference type="GO" id="GO:0005507">
    <property type="term" value="F:copper ion binding"/>
    <property type="evidence" value="ECO:0007669"/>
    <property type="project" value="TreeGrafter"/>
</dbReference>
<dbReference type="RefSeq" id="WP_109604081.1">
    <property type="nucleotide sequence ID" value="NZ_JAMHJO010000007.1"/>
</dbReference>
<dbReference type="Pfam" id="PF03932">
    <property type="entry name" value="CutC"/>
    <property type="match status" value="1"/>
</dbReference>
<dbReference type="PANTHER" id="PTHR12598">
    <property type="entry name" value="COPPER HOMEOSTASIS PROTEIN CUTC"/>
    <property type="match status" value="1"/>
</dbReference>
<dbReference type="EMBL" id="QGGI01000003">
    <property type="protein sequence ID" value="PWJ95965.1"/>
    <property type="molecule type" value="Genomic_DNA"/>
</dbReference>
<comment type="caution">
    <text evidence="3">The sequence shown here is derived from an EMBL/GenBank/DDBJ whole genome shotgun (WGS) entry which is preliminary data.</text>
</comment>
<comment type="similarity">
    <text evidence="1 2">Belongs to the CutC family.</text>
</comment>
<dbReference type="Gene3D" id="3.20.20.380">
    <property type="entry name" value="Copper homeostasis (CutC) domain"/>
    <property type="match status" value="1"/>
</dbReference>
<sequence length="241" mass="27066">MTLEISVDLLESAIIANNAGVDRIELCSDLSLGGTTPSYGLMKKARKLIDIELYPIIRPRAGDFLYNKFEFDTIKEDVILAKDLEMDGVVIGFLDKFGNIDKLKTKQILELAYPLKVTFHRAIDRSKDILKSIDDLIDVGVDRVLTSAGKDKAYDDLKMMEQIVKRANNKIKIMAGSGISEENILSILNTGVDDIHMSAKKIFESNMIFKKEALIGYMDDDKIFKTDLNKIKNIKNIIKSA</sequence>
<evidence type="ECO:0000313" key="3">
    <source>
        <dbReference type="EMBL" id="PWJ95965.1"/>
    </source>
</evidence>
<dbReference type="HAMAP" id="MF_00795">
    <property type="entry name" value="CutC"/>
    <property type="match status" value="1"/>
</dbReference>